<feature type="compositionally biased region" description="Low complexity" evidence="7">
    <location>
        <begin position="53"/>
        <end position="65"/>
    </location>
</feature>
<evidence type="ECO:0000256" key="5">
    <source>
        <dbReference type="ARBA" id="ARBA00023306"/>
    </source>
</evidence>
<dbReference type="Gene3D" id="3.30.230.130">
    <property type="entry name" value="Cullin, Chain C, Domain 2"/>
    <property type="match status" value="1"/>
</dbReference>
<dbReference type="InterPro" id="IPR036388">
    <property type="entry name" value="WH-like_DNA-bd_sf"/>
</dbReference>
<keyword evidence="10" id="KW-1185">Reference proteome</keyword>
<protein>
    <recommendedName>
        <fullName evidence="1">Anaphase-promoting complex subunit 2</fullName>
    </recommendedName>
</protein>
<evidence type="ECO:0000313" key="11">
    <source>
        <dbReference type="RefSeq" id="XP_033534354.1"/>
    </source>
</evidence>
<dbReference type="GO" id="GO:0005680">
    <property type="term" value="C:anaphase-promoting complex"/>
    <property type="evidence" value="ECO:0007669"/>
    <property type="project" value="TreeGrafter"/>
</dbReference>
<dbReference type="PROSITE" id="PS50069">
    <property type="entry name" value="CULLIN_2"/>
    <property type="match status" value="1"/>
</dbReference>
<evidence type="ECO:0000313" key="9">
    <source>
        <dbReference type="EMBL" id="KAF1812723.1"/>
    </source>
</evidence>
<reference evidence="9 11" key="1">
    <citation type="submission" date="2020-01" db="EMBL/GenBank/DDBJ databases">
        <authorList>
            <consortium name="DOE Joint Genome Institute"/>
            <person name="Haridas S."/>
            <person name="Albert R."/>
            <person name="Binder M."/>
            <person name="Bloem J."/>
            <person name="Labutti K."/>
            <person name="Salamov A."/>
            <person name="Andreopoulos B."/>
            <person name="Baker S.E."/>
            <person name="Barry K."/>
            <person name="Bills G."/>
            <person name="Bluhm B.H."/>
            <person name="Cannon C."/>
            <person name="Castanera R."/>
            <person name="Culley D.E."/>
            <person name="Daum C."/>
            <person name="Ezra D."/>
            <person name="Gonzalez J.B."/>
            <person name="Henrissat B."/>
            <person name="Kuo A."/>
            <person name="Liang C."/>
            <person name="Lipzen A."/>
            <person name="Lutzoni F."/>
            <person name="Magnuson J."/>
            <person name="Mondo S."/>
            <person name="Nolan M."/>
            <person name="Ohm R."/>
            <person name="Pangilinan J."/>
            <person name="Park H.-J."/>
            <person name="Ramirez L."/>
            <person name="Alfaro M."/>
            <person name="Sun H."/>
            <person name="Tritt A."/>
            <person name="Yoshinaga Y."/>
            <person name="Zwiers L.-H."/>
            <person name="Turgeon B.G."/>
            <person name="Goodwin S.B."/>
            <person name="Spatafora J.W."/>
            <person name="Crous P.W."/>
            <person name="Grigoriev I.V."/>
        </authorList>
    </citation>
    <scope>NUCLEOTIDE SEQUENCE</scope>
    <source>
        <strain evidence="9 11">CBS 781.70</strain>
    </source>
</reference>
<feature type="region of interest" description="Disordered" evidence="7">
    <location>
        <begin position="26"/>
        <end position="67"/>
    </location>
</feature>
<dbReference type="EMBL" id="ML975157">
    <property type="protein sequence ID" value="KAF1812723.1"/>
    <property type="molecule type" value="Genomic_DNA"/>
</dbReference>
<dbReference type="SUPFAM" id="SSF46785">
    <property type="entry name" value="Winged helix' DNA-binding domain"/>
    <property type="match status" value="1"/>
</dbReference>
<name>A0A6G1G3U0_9PEZI</name>
<dbReference type="SMART" id="SM00182">
    <property type="entry name" value="CULLIN"/>
    <property type="match status" value="1"/>
</dbReference>
<keyword evidence="4" id="KW-0833">Ubl conjugation pathway</keyword>
<evidence type="ECO:0000256" key="7">
    <source>
        <dbReference type="SAM" id="MobiDB-lite"/>
    </source>
</evidence>
<dbReference type="RefSeq" id="XP_033534354.1">
    <property type="nucleotide sequence ID" value="XM_033679485.1"/>
</dbReference>
<dbReference type="GO" id="GO:0031625">
    <property type="term" value="F:ubiquitin protein ligase binding"/>
    <property type="evidence" value="ECO:0007669"/>
    <property type="project" value="InterPro"/>
</dbReference>
<organism evidence="9">
    <name type="scientific">Eremomyces bilateralis CBS 781.70</name>
    <dbReference type="NCBI Taxonomy" id="1392243"/>
    <lineage>
        <taxon>Eukaryota</taxon>
        <taxon>Fungi</taxon>
        <taxon>Dikarya</taxon>
        <taxon>Ascomycota</taxon>
        <taxon>Pezizomycotina</taxon>
        <taxon>Dothideomycetes</taxon>
        <taxon>Dothideomycetes incertae sedis</taxon>
        <taxon>Eremomycetales</taxon>
        <taxon>Eremomycetaceae</taxon>
        <taxon>Eremomyces</taxon>
    </lineage>
</organism>
<dbReference type="GO" id="GO:0051301">
    <property type="term" value="P:cell division"/>
    <property type="evidence" value="ECO:0007669"/>
    <property type="project" value="UniProtKB-KW"/>
</dbReference>
<accession>A0A6G1G3U0</accession>
<dbReference type="OrthoDB" id="5581181at2759"/>
<evidence type="ECO:0000256" key="6">
    <source>
        <dbReference type="PROSITE-ProRule" id="PRU00330"/>
    </source>
</evidence>
<reference evidence="11" key="2">
    <citation type="submission" date="2020-04" db="EMBL/GenBank/DDBJ databases">
        <authorList>
            <consortium name="NCBI Genome Project"/>
        </authorList>
    </citation>
    <scope>NUCLEOTIDE SEQUENCE</scope>
    <source>
        <strain evidence="11">CBS 781.70</strain>
    </source>
</reference>
<keyword evidence="5" id="KW-0131">Cell cycle</keyword>
<reference evidence="11" key="3">
    <citation type="submission" date="2025-04" db="UniProtKB">
        <authorList>
            <consortium name="RefSeq"/>
        </authorList>
    </citation>
    <scope>IDENTIFICATION</scope>
    <source>
        <strain evidence="11">CBS 781.70</strain>
    </source>
</reference>
<dbReference type="GO" id="GO:0006511">
    <property type="term" value="P:ubiquitin-dependent protein catabolic process"/>
    <property type="evidence" value="ECO:0007669"/>
    <property type="project" value="InterPro"/>
</dbReference>
<dbReference type="InterPro" id="IPR014786">
    <property type="entry name" value="ANAPC2_C"/>
</dbReference>
<evidence type="ECO:0000256" key="2">
    <source>
        <dbReference type="ARBA" id="ARBA00022618"/>
    </source>
</evidence>
<dbReference type="PANTHER" id="PTHR45957">
    <property type="entry name" value="ANAPHASE-PROMOTING COMPLEX SUBUNIT 2"/>
    <property type="match status" value="1"/>
</dbReference>
<dbReference type="GO" id="GO:0070979">
    <property type="term" value="P:protein K11-linked ubiquitination"/>
    <property type="evidence" value="ECO:0007669"/>
    <property type="project" value="TreeGrafter"/>
</dbReference>
<feature type="domain" description="Cullin family profile" evidence="8">
    <location>
        <begin position="548"/>
        <end position="761"/>
    </location>
</feature>
<dbReference type="AlphaFoldDB" id="A0A6G1G3U0"/>
<gene>
    <name evidence="9 11" type="ORF">P152DRAFT_458541</name>
</gene>
<dbReference type="InterPro" id="IPR016158">
    <property type="entry name" value="Cullin_homology"/>
</dbReference>
<dbReference type="InterPro" id="IPR044554">
    <property type="entry name" value="ANAPC2"/>
</dbReference>
<sequence length="893" mass="100637">MAALHESPLSRESLIFSSVFSLSAATHTTPTPLSTPDLGSIEPGQSFGGVFGSNQPSQQQSAAQRQVRRNLAWSSATRFLGQFALEDAMKGRPTELRGMPSDVRDAMEFLLMGGGCPLPESNEESLVDWYTNEALRRFVVDISPELTTKWRADFDEHSTWHILIYTTSKLVQAHRHLAQPLKDILLPIISRPSRRADDAIEALTTLPIISRFNRELRAAFVQAVDAGRFAEYLEHLLVDTGRKLFSIEGRGNENGEGPELSREEKQKIRERLTTLLRGIGSIGLGGDKSTWVVGAAMAKLLDNFVDSRHMKVDWYTRNSVVRTLKHWVKEGYMRYFQEIMACLEVESESGPQPSSIPPASLQRCQEIAINRLGRARVADLFDFIVRWDGSLGAIRDLKEYITLPGARVHLTHSFSRQLSRRLLHAGATTSDILDVYVYIIKAFNELDPKGVLLDRVARPIRRYLKDRDDTARIIVVSLLKDVDEIIADEKTGRLDIGGNVSKQIALEMKYPSAHALQEQDYDLDWGNMDWTPDPIDAEPEYKRSKSSDVIASLLTLYDREDFITELKDILGEYLLKYEDSDFEKEQRLVELFKVRLGEDKMQACEVMLHDVLESKRINRDINASINRENVRLGSELNAQILSSYFWPPLREDAFRVPQPVHALQQRYAAGFEGIKDMRRLQWYPALGQVEVELQLQDREWRGDCHPWQASVVYAFDESISSISGLENDPGRSTTPSRTVEELKIMLQMDEQLVCNALQFWTAHRVLVEVSPGIYEVQETLPADGGSSGDKAGGSGKSASRTAPPLHTETGAHVSAVKSQEDRLMENVDIYRHFIVGMLTNQGAMPVAKILMMLKMTMPGGFPFGMEEVRTLLGRLVEERKVVGQGDIYSVSKG</sequence>
<dbReference type="Gene3D" id="1.10.10.10">
    <property type="entry name" value="Winged helix-like DNA-binding domain superfamily/Winged helix DNA-binding domain"/>
    <property type="match status" value="1"/>
</dbReference>
<evidence type="ECO:0000256" key="1">
    <source>
        <dbReference type="ARBA" id="ARBA00016068"/>
    </source>
</evidence>
<dbReference type="InterPro" id="IPR057975">
    <property type="entry name" value="TPR_ANAPC2"/>
</dbReference>
<dbReference type="InterPro" id="IPR036390">
    <property type="entry name" value="WH_DNA-bd_sf"/>
</dbReference>
<evidence type="ECO:0000256" key="4">
    <source>
        <dbReference type="ARBA" id="ARBA00022786"/>
    </source>
</evidence>
<dbReference type="PANTHER" id="PTHR45957:SF1">
    <property type="entry name" value="ANAPHASE-PROMOTING COMPLEX SUBUNIT 2"/>
    <property type="match status" value="1"/>
</dbReference>
<evidence type="ECO:0000256" key="3">
    <source>
        <dbReference type="ARBA" id="ARBA00022776"/>
    </source>
</evidence>
<keyword evidence="2" id="KW-0132">Cell division</keyword>
<dbReference type="Pfam" id="PF08672">
    <property type="entry name" value="ANAPC2"/>
    <property type="match status" value="1"/>
</dbReference>
<dbReference type="SMART" id="SM01013">
    <property type="entry name" value="APC2"/>
    <property type="match status" value="1"/>
</dbReference>
<keyword evidence="3" id="KW-0498">Mitosis</keyword>
<evidence type="ECO:0000313" key="10">
    <source>
        <dbReference type="Proteomes" id="UP000504638"/>
    </source>
</evidence>
<feature type="region of interest" description="Disordered" evidence="7">
    <location>
        <begin position="778"/>
        <end position="815"/>
    </location>
</feature>
<dbReference type="SUPFAM" id="SSF75632">
    <property type="entry name" value="Cullin homology domain"/>
    <property type="match status" value="1"/>
</dbReference>
<dbReference type="GO" id="GO:0007091">
    <property type="term" value="P:metaphase/anaphase transition of mitotic cell cycle"/>
    <property type="evidence" value="ECO:0007669"/>
    <property type="project" value="TreeGrafter"/>
</dbReference>
<dbReference type="Proteomes" id="UP000504638">
    <property type="component" value="Unplaced"/>
</dbReference>
<dbReference type="InterPro" id="IPR036317">
    <property type="entry name" value="Cullin_homology_sf"/>
</dbReference>
<comment type="similarity">
    <text evidence="6">Belongs to the cullin family.</text>
</comment>
<feature type="compositionally biased region" description="Gly residues" evidence="7">
    <location>
        <begin position="785"/>
        <end position="795"/>
    </location>
</feature>
<dbReference type="Pfam" id="PF25773">
    <property type="entry name" value="TPR_ANAPC2"/>
    <property type="match status" value="1"/>
</dbReference>
<dbReference type="GeneID" id="54420055"/>
<evidence type="ECO:0000259" key="8">
    <source>
        <dbReference type="PROSITE" id="PS50069"/>
    </source>
</evidence>
<proteinExistence type="inferred from homology"/>